<comment type="caution">
    <text evidence="11">The sequence shown here is derived from an EMBL/GenBank/DDBJ whole genome shotgun (WGS) entry which is preliminary data.</text>
</comment>
<dbReference type="RefSeq" id="WP_078306545.1">
    <property type="nucleotide sequence ID" value="NZ_MUYT01000004.1"/>
</dbReference>
<sequence>MLNIYQSNQTEQLLKQLLHAYQSDDIGMFEPFVVLVPSMVLGEWLQNRIADETGISTLITTEFWGRYQWQIMKRVIDAFNDEQDDKSITVPEVAMLSTNVMQWRLFAYLLACYQQYLDVMADLQSDKGDTNQINSLFPLFAKVYALSNHANMNVNNANTSKREPSKAEEQQLWQLAQSLAGAFNRYLTHRNDWLMLWTKGQAVDIKQLIAQKDWLNQQFDEQSNDTPDWIQDGYVELELAQRCLWQVLFADSYGQRQKIEQRFWQGLRFFSQQHQNKFKTMLPKRLYLFTIQQMPLNELDFIRQLSTFIDIELLFYNPSQAYWADIVDKRWLTQQQITNPSMAYVRDFGHTLLSRLGKQSRDIFASLVNLSGNVAKNQRIQANQHAKYDSVTWQDDFVSYQTNHKTNPMSPPSSLLHRLQEDVLIMDDTLTRQYIEQRLLEQSQTELTNQLNHGVLGTANRQWHQGIIDNSLSIHSCHNLQRQLEVMRAMIAQWLNAADIDNNDDDIKTDKKNKRHLSDVLVLLPDVDRHHDLIQSVFSLGEGIDGLNLPAKVTGVVDRQIRSLWQAIVGYYQLLGQAHADFGWSQVFDWLMLPEVYEAYGLGYRQMQRGCELLRQAGFIRGFDETHLRQNLHPQDDDHRFCFAYALDRLVTGLLMPKAHLTDMIYHPVQHHVLTFPQPLTLPLAQITLNDAPIISALCQIYQALAQHRHDYQRKRPAIHWLNAIENDIIHRYFALFDGSKSMRAIFTAINALKKSLNADKSAQQSQGQQTQELSFRLEFLLQSIQAQLESQQISAEPTGVITFARFGALRTVPYKLVVMLNMDISEFPRQERDDYLDLMKAGLARRGDKRSDDEDNGAFLDALLCAKEACWIFYNGQQMGDDTEHLPAQPVSELIQFLQAEVDWQFDQPHPNSQNLSLQSEIKKVMQEHILSSLVTKHSALPYDASVFEISKNNKSTQNNQQNKTSQADNKQAELVHLFADTLQKHQLRQKTNLPPAPIWQQIYHALYDKQDQYVQEKAMPVNAIALPDADEYQQMAHQLLILGNEKTKTNLSQILASDAWHLSVVELLRRFKHPAQHYLKQQQIALRHAKDKADTLEPMVLDNLANYQLTDHLLEHYHVVQDADIYNDVIQNDVIQNPTVQDDTKDDVIAMLLNNTLLPVGVNRVWTLSHQMTQLQQQFDAFMTKLHQSQYADLLPKNTVKHITSVREQQVVLTLPQLMSQLPQQTPHIQPVLEVTVYAKLPGQPKDKLWLNVLAKKDHAKHKLDMWLHHLLWQIARQDTTDCDEINNCDEISSSQSVAGLAGTSIWQFKGESVCVLPPMTSADAITELQKWLLLAQWLDNHIMVMMPKHAFIYLDKLDKHNGQINKEQNDKEQSYTPTVKDFSDWLKSDSKQNWVADECSKSPVWQYVLADYDDDAKFNALSQALQKLAKPMYGKLYETMMPLDTAT</sequence>
<evidence type="ECO:0000256" key="7">
    <source>
        <dbReference type="ARBA" id="ARBA00022840"/>
    </source>
</evidence>
<protein>
    <recommendedName>
        <fullName evidence="10">RecC C-terminal domain-containing protein</fullName>
    </recommendedName>
</protein>
<dbReference type="InterPro" id="IPR027417">
    <property type="entry name" value="P-loop_NTPase"/>
</dbReference>
<keyword evidence="5" id="KW-0347">Helicase</keyword>
<evidence type="ECO:0000256" key="3">
    <source>
        <dbReference type="ARBA" id="ARBA00022763"/>
    </source>
</evidence>
<evidence type="ECO:0000259" key="10">
    <source>
        <dbReference type="Pfam" id="PF17946"/>
    </source>
</evidence>
<gene>
    <name evidence="11" type="ORF">B0682_02600</name>
</gene>
<dbReference type="Pfam" id="PF17946">
    <property type="entry name" value="RecC_C"/>
    <property type="match status" value="1"/>
</dbReference>
<dbReference type="Proteomes" id="UP000191094">
    <property type="component" value="Unassembled WGS sequence"/>
</dbReference>
<keyword evidence="8" id="KW-0238">DNA-binding</keyword>
<evidence type="ECO:0000313" key="11">
    <source>
        <dbReference type="EMBL" id="OOS21588.1"/>
    </source>
</evidence>
<reference evidence="11 12" key="1">
    <citation type="submission" date="2017-02" db="EMBL/GenBank/DDBJ databases">
        <title>Draft genome sequence of Moraxella lincolnii CCUG 9405T type strain.</title>
        <authorList>
            <person name="Salva-Serra F."/>
            <person name="Engstrom-Jakobsson H."/>
            <person name="Thorell K."/>
            <person name="Jaen-Luchoro D."/>
            <person name="Gonzales-Siles L."/>
            <person name="Karlsson R."/>
            <person name="Yazdan S."/>
            <person name="Boulund F."/>
            <person name="Johnning A."/>
            <person name="Engstrand L."/>
            <person name="Kristiansson E."/>
            <person name="Moore E."/>
        </authorList>
    </citation>
    <scope>NUCLEOTIDE SEQUENCE [LARGE SCALE GENOMIC DNA]</scope>
    <source>
        <strain evidence="11 12">CCUG 9405</strain>
    </source>
</reference>
<evidence type="ECO:0000256" key="9">
    <source>
        <dbReference type="ARBA" id="ARBA00023204"/>
    </source>
</evidence>
<dbReference type="GO" id="GO:0005524">
    <property type="term" value="F:ATP binding"/>
    <property type="evidence" value="ECO:0007669"/>
    <property type="project" value="UniProtKB-KW"/>
</dbReference>
<dbReference type="GO" id="GO:0004527">
    <property type="term" value="F:exonuclease activity"/>
    <property type="evidence" value="ECO:0007669"/>
    <property type="project" value="UniProtKB-KW"/>
</dbReference>
<evidence type="ECO:0000256" key="6">
    <source>
        <dbReference type="ARBA" id="ARBA00022839"/>
    </source>
</evidence>
<dbReference type="SUPFAM" id="SSF52980">
    <property type="entry name" value="Restriction endonuclease-like"/>
    <property type="match status" value="1"/>
</dbReference>
<name>A0A1T0CGW4_9GAMM</name>
<evidence type="ECO:0000256" key="8">
    <source>
        <dbReference type="ARBA" id="ARBA00023125"/>
    </source>
</evidence>
<proteinExistence type="predicted"/>
<dbReference type="PANTHER" id="PTHR30591">
    <property type="entry name" value="RECBCD ENZYME SUBUNIT RECC"/>
    <property type="match status" value="1"/>
</dbReference>
<dbReference type="SUPFAM" id="SSF52540">
    <property type="entry name" value="P-loop containing nucleoside triphosphate hydrolases"/>
    <property type="match status" value="2"/>
</dbReference>
<evidence type="ECO:0000256" key="1">
    <source>
        <dbReference type="ARBA" id="ARBA00022722"/>
    </source>
</evidence>
<dbReference type="OrthoDB" id="9762834at2"/>
<dbReference type="InterPro" id="IPR011335">
    <property type="entry name" value="Restrct_endonuc-II-like"/>
</dbReference>
<keyword evidence="3" id="KW-0227">DNA damage</keyword>
<keyword evidence="9" id="KW-0234">DNA repair</keyword>
<dbReference type="GO" id="GO:0004386">
    <property type="term" value="F:helicase activity"/>
    <property type="evidence" value="ECO:0007669"/>
    <property type="project" value="UniProtKB-KW"/>
</dbReference>
<dbReference type="GO" id="GO:0006281">
    <property type="term" value="P:DNA repair"/>
    <property type="evidence" value="ECO:0007669"/>
    <property type="project" value="UniProtKB-KW"/>
</dbReference>
<evidence type="ECO:0000256" key="4">
    <source>
        <dbReference type="ARBA" id="ARBA00022801"/>
    </source>
</evidence>
<keyword evidence="1" id="KW-0540">Nuclease</keyword>
<dbReference type="Gene3D" id="3.40.50.300">
    <property type="entry name" value="P-loop containing nucleotide triphosphate hydrolases"/>
    <property type="match status" value="2"/>
</dbReference>
<keyword evidence="7" id="KW-0067">ATP-binding</keyword>
<keyword evidence="12" id="KW-1185">Reference proteome</keyword>
<keyword evidence="4" id="KW-0378">Hydrolase</keyword>
<keyword evidence="2" id="KW-0547">Nucleotide-binding</keyword>
<feature type="domain" description="RecC C-terminal" evidence="10">
    <location>
        <begin position="1064"/>
        <end position="1359"/>
    </location>
</feature>
<dbReference type="InterPro" id="IPR041500">
    <property type="entry name" value="RecC_C"/>
</dbReference>
<dbReference type="Gene3D" id="3.40.50.10930">
    <property type="match status" value="2"/>
</dbReference>
<dbReference type="PANTHER" id="PTHR30591:SF1">
    <property type="entry name" value="RECBCD ENZYME SUBUNIT RECC"/>
    <property type="match status" value="1"/>
</dbReference>
<evidence type="ECO:0000256" key="2">
    <source>
        <dbReference type="ARBA" id="ARBA00022741"/>
    </source>
</evidence>
<dbReference type="Pfam" id="PF04257">
    <property type="entry name" value="Exonuc_V_gamma"/>
    <property type="match status" value="1"/>
</dbReference>
<organism evidence="11 12">
    <name type="scientific">Lwoffella lincolnii</name>
    <dbReference type="NCBI Taxonomy" id="90241"/>
    <lineage>
        <taxon>Bacteria</taxon>
        <taxon>Pseudomonadati</taxon>
        <taxon>Pseudomonadota</taxon>
        <taxon>Gammaproteobacteria</taxon>
        <taxon>Moraxellales</taxon>
        <taxon>Moraxellaceae</taxon>
        <taxon>Lwoffella</taxon>
    </lineage>
</organism>
<dbReference type="GO" id="GO:0003677">
    <property type="term" value="F:DNA binding"/>
    <property type="evidence" value="ECO:0007669"/>
    <property type="project" value="UniProtKB-KW"/>
</dbReference>
<dbReference type="EMBL" id="MUYT01000004">
    <property type="protein sequence ID" value="OOS21588.1"/>
    <property type="molecule type" value="Genomic_DNA"/>
</dbReference>
<keyword evidence="6" id="KW-0269">Exonuclease</keyword>
<accession>A0A1T0CGW4</accession>
<dbReference type="STRING" id="90241.B0682_02600"/>
<dbReference type="GO" id="GO:0006310">
    <property type="term" value="P:DNA recombination"/>
    <property type="evidence" value="ECO:0007669"/>
    <property type="project" value="TreeGrafter"/>
</dbReference>
<evidence type="ECO:0000313" key="12">
    <source>
        <dbReference type="Proteomes" id="UP000191094"/>
    </source>
</evidence>
<evidence type="ECO:0000256" key="5">
    <source>
        <dbReference type="ARBA" id="ARBA00022806"/>
    </source>
</evidence>